<organism evidence="1 2">
    <name type="scientific">Micromonospora purpureochromogenes</name>
    <dbReference type="NCBI Taxonomy" id="47872"/>
    <lineage>
        <taxon>Bacteria</taxon>
        <taxon>Bacillati</taxon>
        <taxon>Actinomycetota</taxon>
        <taxon>Actinomycetes</taxon>
        <taxon>Micromonosporales</taxon>
        <taxon>Micromonosporaceae</taxon>
        <taxon>Micromonospora</taxon>
    </lineage>
</organism>
<protein>
    <submittedName>
        <fullName evidence="1">YbaB/EbfC DNA-binding family protein</fullName>
    </submittedName>
</protein>
<dbReference type="EMBL" id="LT607410">
    <property type="protein sequence ID" value="SCF25953.1"/>
    <property type="molecule type" value="Genomic_DNA"/>
</dbReference>
<sequence length="139" mass="14235">MTDPLSGLDALAGRLAEIERRFAGLHAGLDDVDGTATDDTGLVSATVDATGGLTDLTFEPAALRSGTTDLAAMVLAAYRRARAAATAQLDERTEGLDATLGAGLTELFGKPGDFAALGRLEEAVARLGTLDARLPRPPA</sequence>
<dbReference type="Pfam" id="PF02575">
    <property type="entry name" value="YbaB_DNA_bd"/>
    <property type="match status" value="1"/>
</dbReference>
<evidence type="ECO:0000313" key="2">
    <source>
        <dbReference type="Proteomes" id="UP000198228"/>
    </source>
</evidence>
<evidence type="ECO:0000313" key="1">
    <source>
        <dbReference type="EMBL" id="SCF25953.1"/>
    </source>
</evidence>
<dbReference type="Proteomes" id="UP000198228">
    <property type="component" value="Chromosome I"/>
</dbReference>
<dbReference type="AlphaFoldDB" id="A0A1C4YZ03"/>
<name>A0A1C4YZ03_9ACTN</name>
<dbReference type="InterPro" id="IPR004401">
    <property type="entry name" value="YbaB/EbfC"/>
</dbReference>
<proteinExistence type="predicted"/>
<keyword evidence="1" id="KW-0238">DNA-binding</keyword>
<dbReference type="InterPro" id="IPR036894">
    <property type="entry name" value="YbaB-like_sf"/>
</dbReference>
<reference evidence="1 2" key="1">
    <citation type="submission" date="2016-06" db="EMBL/GenBank/DDBJ databases">
        <authorList>
            <person name="Kjaerup R.B."/>
            <person name="Dalgaard T.S."/>
            <person name="Juul-Madsen H.R."/>
        </authorList>
    </citation>
    <scope>NUCLEOTIDE SEQUENCE [LARGE SCALE GENOMIC DNA]</scope>
    <source>
        <strain evidence="1 2">DSM 43821</strain>
    </source>
</reference>
<dbReference type="GO" id="GO:0003677">
    <property type="term" value="F:DNA binding"/>
    <property type="evidence" value="ECO:0007669"/>
    <property type="project" value="UniProtKB-KW"/>
</dbReference>
<accession>A0A1C4YZ03</accession>
<dbReference type="Gene3D" id="3.30.1310.10">
    <property type="entry name" value="Nucleoid-associated protein YbaB-like domain"/>
    <property type="match status" value="1"/>
</dbReference>
<dbReference type="RefSeq" id="WP_157746023.1">
    <property type="nucleotide sequence ID" value="NZ_LT607410.1"/>
</dbReference>
<dbReference type="SUPFAM" id="SSF82607">
    <property type="entry name" value="YbaB-like"/>
    <property type="match status" value="1"/>
</dbReference>
<gene>
    <name evidence="1" type="ORF">GA0074696_3858</name>
</gene>